<proteinExistence type="predicted"/>
<evidence type="ECO:0008006" key="3">
    <source>
        <dbReference type="Google" id="ProtNLM"/>
    </source>
</evidence>
<dbReference type="EMBL" id="JAGIOC010000001">
    <property type="protein sequence ID" value="MBP2409065.1"/>
    <property type="molecule type" value="Genomic_DNA"/>
</dbReference>
<reference evidence="1 2" key="1">
    <citation type="submission" date="2021-03" db="EMBL/GenBank/DDBJ databases">
        <title>Sequencing the genomes of 1000 actinobacteria strains.</title>
        <authorList>
            <person name="Klenk H.-P."/>
        </authorList>
    </citation>
    <scope>NUCLEOTIDE SEQUENCE [LARGE SCALE GENOMIC DNA]</scope>
    <source>
        <strain evidence="1 2">DSM 14564</strain>
    </source>
</reference>
<name>A0ABS4YKD8_9MICO</name>
<accession>A0ABS4YKD8</accession>
<protein>
    <recommendedName>
        <fullName evidence="3">ApeA N-terminal domain-containing protein</fullName>
    </recommendedName>
</protein>
<organism evidence="1 2">
    <name type="scientific">Brachybacterium fresconis</name>
    <dbReference type="NCBI Taxonomy" id="173363"/>
    <lineage>
        <taxon>Bacteria</taxon>
        <taxon>Bacillati</taxon>
        <taxon>Actinomycetota</taxon>
        <taxon>Actinomycetes</taxon>
        <taxon>Micrococcales</taxon>
        <taxon>Dermabacteraceae</taxon>
        <taxon>Brachybacterium</taxon>
    </lineage>
</organism>
<evidence type="ECO:0000313" key="1">
    <source>
        <dbReference type="EMBL" id="MBP2409065.1"/>
    </source>
</evidence>
<sequence length="443" mass="48626">MDKSIRDGIFSTIPGLEHGDSCFLLFEDDHPMLHLDLNLREWMDLVSAPTISGFTRSGERFTAELSATFGTNGRVTVALDDLVVGPWEDHSARAVENGQVRAVFAFFEPRAVDDLFFRNLRPVSWSIDGEGLASTNLDLIDHYQPSAVPGTHWGLSLTTKSALYADAAASISRSPQERLCLVLRYDTAEELATSRRHVSALQTLIEAVGSPQPRYLRELSLLLADPDGGSDIPADWWASSLLRHRGALHDTGPESPRIPRTRGDELTGIGLDELGGLLALQRWVLLCETVPHLLSVLDSHHRGLTVDSRASVLSLAVGWEHLAARSRGAAAAAAWREIANLLRDGDDTSGHTEQMIELCWNTYLKIKHVELSGGESDARATIADDDRASLDLAAQFMHHTVLAAAFTLAGIPVPGDLERRIYLTEFAEEQSPWTRVVSTYLNA</sequence>
<gene>
    <name evidence="1" type="ORF">JOF44_001968</name>
</gene>
<dbReference type="Proteomes" id="UP000698222">
    <property type="component" value="Unassembled WGS sequence"/>
</dbReference>
<comment type="caution">
    <text evidence="1">The sequence shown here is derived from an EMBL/GenBank/DDBJ whole genome shotgun (WGS) entry which is preliminary data.</text>
</comment>
<dbReference type="RefSeq" id="WP_209890445.1">
    <property type="nucleotide sequence ID" value="NZ_BAAAJV010000018.1"/>
</dbReference>
<keyword evidence="2" id="KW-1185">Reference proteome</keyword>
<evidence type="ECO:0000313" key="2">
    <source>
        <dbReference type="Proteomes" id="UP000698222"/>
    </source>
</evidence>